<feature type="chain" id="PRO_5043967778" evidence="2">
    <location>
        <begin position="23"/>
        <end position="642"/>
    </location>
</feature>
<protein>
    <submittedName>
        <fullName evidence="3">Uncharacterized protein</fullName>
    </submittedName>
</protein>
<accession>A0AAV9WM27</accession>
<evidence type="ECO:0000313" key="3">
    <source>
        <dbReference type="EMBL" id="KAK6509889.1"/>
    </source>
</evidence>
<comment type="caution">
    <text evidence="3">The sequence shown here is derived from an EMBL/GenBank/DDBJ whole genome shotgun (WGS) entry which is preliminary data.</text>
</comment>
<evidence type="ECO:0000256" key="2">
    <source>
        <dbReference type="SAM" id="SignalP"/>
    </source>
</evidence>
<gene>
    <name evidence="3" type="ORF">TWF481_004617</name>
</gene>
<keyword evidence="2" id="KW-0732">Signal</keyword>
<dbReference type="Proteomes" id="UP001370758">
    <property type="component" value="Unassembled WGS sequence"/>
</dbReference>
<reference evidence="3 4" key="1">
    <citation type="submission" date="2023-08" db="EMBL/GenBank/DDBJ databases">
        <authorList>
            <person name="Palmer J.M."/>
        </authorList>
    </citation>
    <scope>NUCLEOTIDE SEQUENCE [LARGE SCALE GENOMIC DNA]</scope>
    <source>
        <strain evidence="3 4">TWF481</strain>
    </source>
</reference>
<name>A0AAV9WM27_9PEZI</name>
<dbReference type="AlphaFoldDB" id="A0AAV9WM27"/>
<feature type="compositionally biased region" description="Basic and acidic residues" evidence="1">
    <location>
        <begin position="397"/>
        <end position="419"/>
    </location>
</feature>
<feature type="compositionally biased region" description="Acidic residues" evidence="1">
    <location>
        <begin position="617"/>
        <end position="633"/>
    </location>
</feature>
<keyword evidence="4" id="KW-1185">Reference proteome</keyword>
<feature type="region of interest" description="Disordered" evidence="1">
    <location>
        <begin position="396"/>
        <end position="435"/>
    </location>
</feature>
<feature type="signal peptide" evidence="2">
    <location>
        <begin position="1"/>
        <end position="22"/>
    </location>
</feature>
<organism evidence="3 4">
    <name type="scientific">Arthrobotrys musiformis</name>
    <dbReference type="NCBI Taxonomy" id="47236"/>
    <lineage>
        <taxon>Eukaryota</taxon>
        <taxon>Fungi</taxon>
        <taxon>Dikarya</taxon>
        <taxon>Ascomycota</taxon>
        <taxon>Pezizomycotina</taxon>
        <taxon>Orbiliomycetes</taxon>
        <taxon>Orbiliales</taxon>
        <taxon>Orbiliaceae</taxon>
        <taxon>Arthrobotrys</taxon>
    </lineage>
</organism>
<dbReference type="EMBL" id="JAVHJL010000002">
    <property type="protein sequence ID" value="KAK6509889.1"/>
    <property type="molecule type" value="Genomic_DNA"/>
</dbReference>
<sequence>MRGRRITLLPLLLLKLAGTAQSFILGFQLSSAPNIQLKNYPYPDRNATPVDLTNCQEGPGEEVLAVGVINGVSQGIAMNTRQKMKGIALWRDPGCPPETPDYLISWREGVDGMQLADMALAGSVIVVGSWMDLEGGNTLLQRLGPPFGYIYKFGVAGAGTVNLEGSGDIYDGERIYVEEGMPVITRGQRKTLAAVKLELMKKAAVIRRAFLTVDEVDSGGETPEGVGQHLFDTDPNPWASASGGGEQHRLEQLTSMLNTIDPQSQRQNQGQQPQNMMSNPFLGLLHGPQLRNTNSQFQGFNPYQPVYFSGPQMVQRPSSHNGSIKPSKCEWSRAELATGDEEIPGGGTIPSGIRIGAIEPMASVDEVQRRTDLMRNFLSNADDTTIEDIGGEWPTIRMDKSRIPPDLRDDPPIKDEGEPNRAAGGNEQVLVDEGGERDVIEEITMSRDIPGFGPGVMDIPQHFGDNPYYAQPPIGQFGWGFAGPDPNYQDPYPYYNNFQGPQREQLPPGWPTSGQFGTWSMQESYPRILSEMYNAQQAGGQLGEQDPEIQFAGYEGQDEGPNIDENSPNDENQRIQFEAGIGAGGVQVIPRAGGFPNPGNVQDGDQIVEEEQLFEEEYSPMDDGDFFADDENFSGETRLSGP</sequence>
<evidence type="ECO:0000256" key="1">
    <source>
        <dbReference type="SAM" id="MobiDB-lite"/>
    </source>
</evidence>
<feature type="region of interest" description="Disordered" evidence="1">
    <location>
        <begin position="617"/>
        <end position="642"/>
    </location>
</feature>
<proteinExistence type="predicted"/>
<evidence type="ECO:0000313" key="4">
    <source>
        <dbReference type="Proteomes" id="UP001370758"/>
    </source>
</evidence>